<dbReference type="AlphaFoldDB" id="K9TEV8"/>
<dbReference type="HOGENOM" id="CLU_007383_6_5_3"/>
<dbReference type="Gene3D" id="3.40.50.720">
    <property type="entry name" value="NAD(P)-binding Rossmann-like Domain"/>
    <property type="match status" value="2"/>
</dbReference>
<feature type="domain" description="NAD-dependent epimerase/dehydratase" evidence="2">
    <location>
        <begin position="4"/>
        <end position="83"/>
    </location>
</feature>
<evidence type="ECO:0000313" key="3">
    <source>
        <dbReference type="EMBL" id="AFY81392.1"/>
    </source>
</evidence>
<accession>K9TEV8</accession>
<dbReference type="GO" id="GO:0016616">
    <property type="term" value="F:oxidoreductase activity, acting on the CH-OH group of donors, NAD or NADP as acceptor"/>
    <property type="evidence" value="ECO:0007669"/>
    <property type="project" value="InterPro"/>
</dbReference>
<dbReference type="InParanoid" id="K9TEV8"/>
<dbReference type="OrthoDB" id="9809586at2"/>
<dbReference type="eggNOG" id="COG0702">
    <property type="taxonomic scope" value="Bacteria"/>
</dbReference>
<dbReference type="Proteomes" id="UP000010367">
    <property type="component" value="Chromosome"/>
</dbReference>
<dbReference type="STRING" id="56110.Oscil6304_1698"/>
<evidence type="ECO:0000259" key="2">
    <source>
        <dbReference type="Pfam" id="PF01370"/>
    </source>
</evidence>
<dbReference type="GO" id="GO:0006694">
    <property type="term" value="P:steroid biosynthetic process"/>
    <property type="evidence" value="ECO:0007669"/>
    <property type="project" value="InterPro"/>
</dbReference>
<dbReference type="InterPro" id="IPR051207">
    <property type="entry name" value="ComplexI_NDUFA9_subunit"/>
</dbReference>
<dbReference type="Pfam" id="PF01073">
    <property type="entry name" value="3Beta_HSD"/>
    <property type="match status" value="1"/>
</dbReference>
<dbReference type="PANTHER" id="PTHR12126">
    <property type="entry name" value="NADH-UBIQUINONE OXIDOREDUCTASE 39 KDA SUBUNIT-RELATED"/>
    <property type="match status" value="1"/>
</dbReference>
<dbReference type="KEGG" id="oac:Oscil6304_1698"/>
<keyword evidence="4" id="KW-1185">Reference proteome</keyword>
<protein>
    <submittedName>
        <fullName evidence="3">NAD dependent epimerase/dehydratase family protein</fullName>
    </submittedName>
</protein>
<evidence type="ECO:0000259" key="1">
    <source>
        <dbReference type="Pfam" id="PF01073"/>
    </source>
</evidence>
<dbReference type="GO" id="GO:0044877">
    <property type="term" value="F:protein-containing complex binding"/>
    <property type="evidence" value="ECO:0007669"/>
    <property type="project" value="TreeGrafter"/>
</dbReference>
<gene>
    <name evidence="3" type="ORF">Oscil6304_1698</name>
</gene>
<reference evidence="3 4" key="1">
    <citation type="submission" date="2012-06" db="EMBL/GenBank/DDBJ databases">
        <title>Finished chromosome of genome of Oscillatoria acuminata PCC 6304.</title>
        <authorList>
            <consortium name="US DOE Joint Genome Institute"/>
            <person name="Gugger M."/>
            <person name="Coursin T."/>
            <person name="Rippka R."/>
            <person name="Tandeau De Marsac N."/>
            <person name="Huntemann M."/>
            <person name="Wei C.-L."/>
            <person name="Han J."/>
            <person name="Detter J.C."/>
            <person name="Han C."/>
            <person name="Tapia R."/>
            <person name="Davenport K."/>
            <person name="Daligault H."/>
            <person name="Erkkila T."/>
            <person name="Gu W."/>
            <person name="Munk A.C.C."/>
            <person name="Teshima H."/>
            <person name="Xu Y."/>
            <person name="Chain P."/>
            <person name="Chen A."/>
            <person name="Krypides N."/>
            <person name="Mavromatis K."/>
            <person name="Markowitz V."/>
            <person name="Szeto E."/>
            <person name="Ivanova N."/>
            <person name="Mikhailova N."/>
            <person name="Ovchinnikova G."/>
            <person name="Pagani I."/>
            <person name="Pati A."/>
            <person name="Goodwin L."/>
            <person name="Peters L."/>
            <person name="Pitluck S."/>
            <person name="Woyke T."/>
            <person name="Kerfeld C."/>
        </authorList>
    </citation>
    <scope>NUCLEOTIDE SEQUENCE [LARGE SCALE GENOMIC DNA]</scope>
    <source>
        <strain evidence="3 4">PCC 6304</strain>
    </source>
</reference>
<name>K9TEV8_9CYAN</name>
<dbReference type="InterPro" id="IPR001509">
    <property type="entry name" value="Epimerase_deHydtase"/>
</dbReference>
<dbReference type="PANTHER" id="PTHR12126:SF11">
    <property type="entry name" value="NADH DEHYDROGENASE [UBIQUINONE] 1 ALPHA SUBCOMPLEX SUBUNIT 9, MITOCHONDRIAL"/>
    <property type="match status" value="1"/>
</dbReference>
<dbReference type="SUPFAM" id="SSF51735">
    <property type="entry name" value="NAD(P)-binding Rossmann-fold domains"/>
    <property type="match status" value="1"/>
</dbReference>
<evidence type="ECO:0000313" key="4">
    <source>
        <dbReference type="Proteomes" id="UP000010367"/>
    </source>
</evidence>
<dbReference type="EMBL" id="CP003607">
    <property type="protein sequence ID" value="AFY81392.1"/>
    <property type="molecule type" value="Genomic_DNA"/>
</dbReference>
<dbReference type="RefSeq" id="WP_015148036.1">
    <property type="nucleotide sequence ID" value="NC_019693.1"/>
</dbReference>
<organism evidence="3 4">
    <name type="scientific">Oscillatoria acuminata PCC 6304</name>
    <dbReference type="NCBI Taxonomy" id="56110"/>
    <lineage>
        <taxon>Bacteria</taxon>
        <taxon>Bacillati</taxon>
        <taxon>Cyanobacteriota</taxon>
        <taxon>Cyanophyceae</taxon>
        <taxon>Oscillatoriophycideae</taxon>
        <taxon>Oscillatoriales</taxon>
        <taxon>Oscillatoriaceae</taxon>
        <taxon>Oscillatoria</taxon>
    </lineage>
</organism>
<dbReference type="InterPro" id="IPR002225">
    <property type="entry name" value="3Beta_OHSteriod_DH/Estase"/>
</dbReference>
<dbReference type="Pfam" id="PF01370">
    <property type="entry name" value="Epimerase"/>
    <property type="match status" value="1"/>
</dbReference>
<dbReference type="InterPro" id="IPR036291">
    <property type="entry name" value="NAD(P)-bd_dom_sf"/>
</dbReference>
<dbReference type="PATRIC" id="fig|56110.3.peg.2041"/>
<proteinExistence type="predicted"/>
<sequence length="299" mass="33835">MKLVITGGCGLTGSIFLEKISKLLKDIEIIAIVRSTTQRKSIENLNLNLTYQIGDSSDSRTWTSLLENHCPDVVVHIASINHLSILLDSFKDKNYCPHLIVIGSTGVYSKYRQASTLKQEMENRLMNYEGTWCLLRPTLIYGSERDKNLHKLIKFCDRYGFFPVFGSGSSLIQPVYAEDLAKAILTALQRPHIQGSYDLSGGTVVTFRELLTLVGKLLGKPVRQISLPMNIGVWSATIIENLLRERSPVRREQILRLQEDKDFSHLAAQKDLDFQPRSLEEGLKEEIELLKSKKIIGFN</sequence>
<feature type="domain" description="3-beta hydroxysteroid dehydrogenase/isomerase" evidence="1">
    <location>
        <begin position="132"/>
        <end position="189"/>
    </location>
</feature>